<sequence>MESIRFIHTADLHLGSPFIGMKDLQKEQWNQLKDSTLAAFDRLIQYALKTTPDFVCIVGDIYDGEDRNIRAQARFQKGMQQLAEQNIPVVMCFGNHDHLSGNWTRFELPKNVHVFDKAVSQFTLHTAAGPVIFTGFSYGKRHVNESMVEHYPIAQNLNSYHIGLLHGSLEGDATHAVYAPFKKEQLLSKQYDYWALGHIHKRQELYLEPAMVYPGNIQGRHRKESGKKGFYEVTLSKAATQLEFIPSAVVQFDQVAISGKGMVHMNELIDACQKQLSLFSEEVGTAVIELVFTDLDQDSFGLLADIPESELLEMLRESVEGLDSFVWIQQIHLQQTQQDAELSPIGATLIDTMASWELDDWKVVLQDLYRHPKSSRFLEAVDEQTSKELQLAAAQKIRRTMQAGEMT</sequence>
<reference evidence="3 4" key="1">
    <citation type="journal article" date="2011" name="J. Bacteriol.">
        <title>The Draft Genome of Planococcus donghaensis MPA1U2 Reveals Nonsporulation Pathways Controlled by a Conserved Spo0A Regulon.</title>
        <authorList>
            <person name="Pearson M.D."/>
            <person name="Noller H.F."/>
        </authorList>
    </citation>
    <scope>NUCLEOTIDE SEQUENCE [LARGE SCALE GENOMIC DNA]</scope>
    <source>
        <strain evidence="3 4">MPA1U2</strain>
    </source>
</reference>
<feature type="domain" description="Calcineurin-like phosphoesterase" evidence="2">
    <location>
        <begin position="4"/>
        <end position="201"/>
    </location>
</feature>
<dbReference type="InterPro" id="IPR050535">
    <property type="entry name" value="DNA_Repair-Maintenance_Comp"/>
</dbReference>
<dbReference type="PANTHER" id="PTHR30337:SF7">
    <property type="entry name" value="PHOSPHOESTERASE"/>
    <property type="match status" value="1"/>
</dbReference>
<dbReference type="GO" id="GO:0016787">
    <property type="term" value="F:hydrolase activity"/>
    <property type="evidence" value="ECO:0007669"/>
    <property type="project" value="UniProtKB-KW"/>
</dbReference>
<dbReference type="eggNOG" id="COG0420">
    <property type="taxonomic scope" value="Bacteria"/>
</dbReference>
<evidence type="ECO:0000313" key="4">
    <source>
        <dbReference type="Proteomes" id="UP000003052"/>
    </source>
</evidence>
<dbReference type="PIRSF" id="PIRSF033091">
    <property type="entry name" value="Pesterase_YhaO"/>
    <property type="match status" value="1"/>
</dbReference>
<protein>
    <recommendedName>
        <fullName evidence="2">Calcineurin-like phosphoesterase domain-containing protein</fullName>
    </recommendedName>
</protein>
<proteinExistence type="predicted"/>
<dbReference type="OrthoDB" id="9773856at2"/>
<dbReference type="PANTHER" id="PTHR30337">
    <property type="entry name" value="COMPONENT OF ATP-DEPENDENT DSDNA EXONUCLEASE"/>
    <property type="match status" value="1"/>
</dbReference>
<dbReference type="Proteomes" id="UP000003052">
    <property type="component" value="Unassembled WGS sequence"/>
</dbReference>
<dbReference type="InterPro" id="IPR041796">
    <property type="entry name" value="Mre11_N"/>
</dbReference>
<gene>
    <name evidence="3" type="ORF">GPDM_08740</name>
</gene>
<name>E7RH00_9BACL</name>
<keyword evidence="1" id="KW-0378">Hydrolase</keyword>
<dbReference type="InterPro" id="IPR004843">
    <property type="entry name" value="Calcineurin-like_PHP"/>
</dbReference>
<dbReference type="EMBL" id="AEPB01000030">
    <property type="protein sequence ID" value="EGA89738.1"/>
    <property type="molecule type" value="Genomic_DNA"/>
</dbReference>
<dbReference type="Gene3D" id="3.60.21.10">
    <property type="match status" value="1"/>
</dbReference>
<evidence type="ECO:0000256" key="1">
    <source>
        <dbReference type="ARBA" id="ARBA00022801"/>
    </source>
</evidence>
<accession>E7RH00</accession>
<dbReference type="InterPro" id="IPR029052">
    <property type="entry name" value="Metallo-depent_PP-like"/>
</dbReference>
<organism evidence="3 4">
    <name type="scientific">Planococcus donghaensis MPA1U2</name>
    <dbReference type="NCBI Taxonomy" id="933115"/>
    <lineage>
        <taxon>Bacteria</taxon>
        <taxon>Bacillati</taxon>
        <taxon>Bacillota</taxon>
        <taxon>Bacilli</taxon>
        <taxon>Bacillales</taxon>
        <taxon>Caryophanaceae</taxon>
        <taxon>Planococcus</taxon>
    </lineage>
</organism>
<evidence type="ECO:0000259" key="2">
    <source>
        <dbReference type="Pfam" id="PF00149"/>
    </source>
</evidence>
<comment type="caution">
    <text evidence="3">The sequence shown here is derived from an EMBL/GenBank/DDBJ whole genome shotgun (WGS) entry which is preliminary data.</text>
</comment>
<evidence type="ECO:0000313" key="3">
    <source>
        <dbReference type="EMBL" id="EGA89738.1"/>
    </source>
</evidence>
<dbReference type="CDD" id="cd00840">
    <property type="entry name" value="MPP_Mre11_N"/>
    <property type="match status" value="1"/>
</dbReference>
<dbReference type="InterPro" id="IPR014576">
    <property type="entry name" value="Pesterase_YhaO"/>
</dbReference>
<dbReference type="SUPFAM" id="SSF56300">
    <property type="entry name" value="Metallo-dependent phosphatases"/>
    <property type="match status" value="1"/>
</dbReference>
<dbReference type="AlphaFoldDB" id="E7RH00"/>
<dbReference type="RefSeq" id="WP_008430632.1">
    <property type="nucleotide sequence ID" value="NZ_AEPB01000030.1"/>
</dbReference>
<dbReference type="Pfam" id="PF00149">
    <property type="entry name" value="Metallophos"/>
    <property type="match status" value="1"/>
</dbReference>